<dbReference type="EMBL" id="PVWG01000001">
    <property type="protein sequence ID" value="PSB21857.1"/>
    <property type="molecule type" value="Genomic_DNA"/>
</dbReference>
<reference evidence="1 2" key="1">
    <citation type="submission" date="2018-02" db="EMBL/GenBank/DDBJ databases">
        <authorList>
            <person name="Cohen D.B."/>
            <person name="Kent A.D."/>
        </authorList>
    </citation>
    <scope>NUCLEOTIDE SEQUENCE [LARGE SCALE GENOMIC DNA]</scope>
    <source>
        <strain evidence="1 2">ULC007</strain>
    </source>
</reference>
<evidence type="ECO:0000313" key="2">
    <source>
        <dbReference type="Proteomes" id="UP000238634"/>
    </source>
</evidence>
<dbReference type="RefSeq" id="WP_073068882.1">
    <property type="nucleotide sequence ID" value="NZ_MPPI01000001.1"/>
</dbReference>
<protein>
    <submittedName>
        <fullName evidence="1">Uncharacterized protein</fullName>
    </submittedName>
</protein>
<name>A0A2T1DMX8_9CYAN</name>
<organism evidence="1 2">
    <name type="scientific">Phormidesmis priestleyi ULC007</name>
    <dbReference type="NCBI Taxonomy" id="1920490"/>
    <lineage>
        <taxon>Bacteria</taxon>
        <taxon>Bacillati</taxon>
        <taxon>Cyanobacteriota</taxon>
        <taxon>Cyanophyceae</taxon>
        <taxon>Leptolyngbyales</taxon>
        <taxon>Leptolyngbyaceae</taxon>
        <taxon>Phormidesmis</taxon>
    </lineage>
</organism>
<reference evidence="1 2" key="2">
    <citation type="submission" date="2018-03" db="EMBL/GenBank/DDBJ databases">
        <title>The ancient ancestry and fast evolution of plastids.</title>
        <authorList>
            <person name="Moore K.R."/>
            <person name="Magnabosco C."/>
            <person name="Momper L."/>
            <person name="Gold D.A."/>
            <person name="Bosak T."/>
            <person name="Fournier G.P."/>
        </authorList>
    </citation>
    <scope>NUCLEOTIDE SEQUENCE [LARGE SCALE GENOMIC DNA]</scope>
    <source>
        <strain evidence="1 2">ULC007</strain>
    </source>
</reference>
<accession>A0A2T1DMX8</accession>
<gene>
    <name evidence="1" type="ORF">C7B65_00045</name>
</gene>
<evidence type="ECO:0000313" key="1">
    <source>
        <dbReference type="EMBL" id="PSB21857.1"/>
    </source>
</evidence>
<sequence>MLGYTCKDICSILYGANNSDTLRPGLAKYLYPLIGDLIRDRTQQEPGKITGVVVLVQLEKLGYRKALMSED</sequence>
<dbReference type="AlphaFoldDB" id="A0A2T1DMX8"/>
<comment type="caution">
    <text evidence="1">The sequence shown here is derived from an EMBL/GenBank/DDBJ whole genome shotgun (WGS) entry which is preliminary data.</text>
</comment>
<keyword evidence="2" id="KW-1185">Reference proteome</keyword>
<dbReference type="Proteomes" id="UP000238634">
    <property type="component" value="Unassembled WGS sequence"/>
</dbReference>
<proteinExistence type="predicted"/>